<evidence type="ECO:0000313" key="7">
    <source>
        <dbReference type="EMBL" id="KAL0906658.1"/>
    </source>
</evidence>
<evidence type="ECO:0008006" key="9">
    <source>
        <dbReference type="Google" id="ProtNLM"/>
    </source>
</evidence>
<dbReference type="InterPro" id="IPR020608">
    <property type="entry name" value="RNA_pol_subH/Rpb5_CS"/>
</dbReference>
<evidence type="ECO:0000256" key="4">
    <source>
        <dbReference type="ARBA" id="ARBA00025765"/>
    </source>
</evidence>
<dbReference type="InterPro" id="IPR005571">
    <property type="entry name" value="RNA_pol_Rpb5_N"/>
</dbReference>
<dbReference type="Proteomes" id="UP001552299">
    <property type="component" value="Unassembled WGS sequence"/>
</dbReference>
<evidence type="ECO:0000259" key="5">
    <source>
        <dbReference type="Pfam" id="PF01191"/>
    </source>
</evidence>
<dbReference type="Gene3D" id="3.40.1340.10">
    <property type="entry name" value="RNA polymerase, Rpb5, N-terminal domain"/>
    <property type="match status" value="2"/>
</dbReference>
<dbReference type="AlphaFoldDB" id="A0ABD0U8Y9"/>
<keyword evidence="8" id="KW-1185">Reference proteome</keyword>
<gene>
    <name evidence="7" type="ORF">M5K25_025171</name>
</gene>
<evidence type="ECO:0000256" key="2">
    <source>
        <dbReference type="ARBA" id="ARBA00023163"/>
    </source>
</evidence>
<proteinExistence type="inferred from homology"/>
<dbReference type="Gene3D" id="3.90.940.20">
    <property type="entry name" value="RPB5-like RNA polymerase subunit"/>
    <property type="match status" value="2"/>
</dbReference>
<dbReference type="InterPro" id="IPR036710">
    <property type="entry name" value="RNA_pol_Rpb5_N_sf"/>
</dbReference>
<dbReference type="PANTHER" id="PTHR10535:SF0">
    <property type="entry name" value="DNA-DIRECTED RNA POLYMERASES I, II, AND III SUBUNIT RPABC1"/>
    <property type="match status" value="1"/>
</dbReference>
<dbReference type="PANTHER" id="PTHR10535">
    <property type="entry name" value="DNA-DIRECTED RNA POLYMERASES I, II, AND III SUBUNIT RPABC1"/>
    <property type="match status" value="1"/>
</dbReference>
<feature type="domain" description="RNA polymerase subunit H/Rpb5 C-terminal" evidence="5">
    <location>
        <begin position="218"/>
        <end position="252"/>
    </location>
</feature>
<dbReference type="Pfam" id="PF03871">
    <property type="entry name" value="RNA_pol_Rpb5_N"/>
    <property type="match status" value="1"/>
</dbReference>
<feature type="domain" description="RNA polymerase Rpb5 N-terminal" evidence="6">
    <location>
        <begin position="4"/>
        <end position="73"/>
    </location>
</feature>
<dbReference type="EMBL" id="JANQDX010000018">
    <property type="protein sequence ID" value="KAL0906658.1"/>
    <property type="molecule type" value="Genomic_DNA"/>
</dbReference>
<dbReference type="InterPro" id="IPR000783">
    <property type="entry name" value="RNA_pol_subH/Rpb5_C"/>
</dbReference>
<comment type="subcellular location">
    <subcellularLocation>
        <location evidence="1">Nucleus</location>
    </subcellularLocation>
</comment>
<feature type="domain" description="RNA polymerase subunit H/Rpb5 C-terminal" evidence="5">
    <location>
        <begin position="295"/>
        <end position="335"/>
    </location>
</feature>
<dbReference type="InterPro" id="IPR035913">
    <property type="entry name" value="RPB5-like_sf"/>
</dbReference>
<dbReference type="InterPro" id="IPR014381">
    <property type="entry name" value="Arch_Rpo5/euc_Rpb5"/>
</dbReference>
<dbReference type="SUPFAM" id="SSF55287">
    <property type="entry name" value="RPB5-like RNA polymerase subunit"/>
    <property type="match status" value="2"/>
</dbReference>
<dbReference type="GO" id="GO:0005654">
    <property type="term" value="C:nucleoplasm"/>
    <property type="evidence" value="ECO:0007669"/>
    <property type="project" value="UniProtKB-ARBA"/>
</dbReference>
<organism evidence="7 8">
    <name type="scientific">Dendrobium thyrsiflorum</name>
    <name type="common">Pinecone-like raceme dendrobium</name>
    <name type="synonym">Orchid</name>
    <dbReference type="NCBI Taxonomy" id="117978"/>
    <lineage>
        <taxon>Eukaryota</taxon>
        <taxon>Viridiplantae</taxon>
        <taxon>Streptophyta</taxon>
        <taxon>Embryophyta</taxon>
        <taxon>Tracheophyta</taxon>
        <taxon>Spermatophyta</taxon>
        <taxon>Magnoliopsida</taxon>
        <taxon>Liliopsida</taxon>
        <taxon>Asparagales</taxon>
        <taxon>Orchidaceae</taxon>
        <taxon>Epidendroideae</taxon>
        <taxon>Malaxideae</taxon>
        <taxon>Dendrobiinae</taxon>
        <taxon>Dendrobium</taxon>
    </lineage>
</organism>
<name>A0ABD0U8Y9_DENTH</name>
<evidence type="ECO:0000259" key="6">
    <source>
        <dbReference type="Pfam" id="PF03871"/>
    </source>
</evidence>
<dbReference type="SUPFAM" id="SSF53036">
    <property type="entry name" value="Eukaryotic RPB5 N-terminal domain"/>
    <property type="match status" value="2"/>
</dbReference>
<sequence length="336" mass="39130">MSSEEETTKLFRIWKTTLEMLRDRGFLVLDSEINMSMREFLDRFGEYFKRENLDMFMTKKDDPKDQIWVSMAAKKVDALEECLEGEMSQIKVMVADRISSMEDKFSDLQEMVKKIWDLQNQTVASEARVPIGRNTNSKNRRDEKLVVKDFMSVSQIFVFFPNEPKLTIKVAKRYAERMRVENVLRGIIVAKVAPTPIAKSAIEDLSHKYYIEDAELLVNVNNHMLVPKHEALSNEEKKELLKRYTVKETQVLALRESSHPLSHPSICPPNLRFATFSKYQEALDPNYEWIDTVLQLPKMLSSDPIAKYLGIRRGQVVKITRDSETAGKYITYRFVI</sequence>
<dbReference type="PROSITE" id="PS01110">
    <property type="entry name" value="RNA_POL_H_23KD"/>
    <property type="match status" value="1"/>
</dbReference>
<keyword evidence="3" id="KW-0539">Nucleus</keyword>
<reference evidence="7 8" key="1">
    <citation type="journal article" date="2024" name="Plant Biotechnol. J.">
        <title>Dendrobium thyrsiflorum genome and its molecular insights into genes involved in important horticultural traits.</title>
        <authorList>
            <person name="Chen B."/>
            <person name="Wang J.Y."/>
            <person name="Zheng P.J."/>
            <person name="Li K.L."/>
            <person name="Liang Y.M."/>
            <person name="Chen X.F."/>
            <person name="Zhang C."/>
            <person name="Zhao X."/>
            <person name="He X."/>
            <person name="Zhang G.Q."/>
            <person name="Liu Z.J."/>
            <person name="Xu Q."/>
        </authorList>
    </citation>
    <scope>NUCLEOTIDE SEQUENCE [LARGE SCALE GENOMIC DNA]</scope>
    <source>
        <strain evidence="7">GZMU011</strain>
    </source>
</reference>
<keyword evidence="2" id="KW-0804">Transcription</keyword>
<evidence type="ECO:0000256" key="1">
    <source>
        <dbReference type="ARBA" id="ARBA00004123"/>
    </source>
</evidence>
<dbReference type="Pfam" id="PF01191">
    <property type="entry name" value="RNA_pol_Rpb5_C"/>
    <property type="match status" value="2"/>
</dbReference>
<protein>
    <recommendedName>
        <fullName evidence="9">DNA-directed RNA polymerases I, II, and III subunit RPABC1</fullName>
    </recommendedName>
</protein>
<comment type="similarity">
    <text evidence="4">Belongs to the archaeal Rpo5/eukaryotic RPB5 RNA polymerase subunit family.</text>
</comment>
<accession>A0ABD0U8Y9</accession>
<evidence type="ECO:0000313" key="8">
    <source>
        <dbReference type="Proteomes" id="UP001552299"/>
    </source>
</evidence>
<evidence type="ECO:0000256" key="3">
    <source>
        <dbReference type="ARBA" id="ARBA00023242"/>
    </source>
</evidence>
<comment type="caution">
    <text evidence="7">The sequence shown here is derived from an EMBL/GenBank/DDBJ whole genome shotgun (WGS) entry which is preliminary data.</text>
</comment>